<keyword evidence="2" id="KW-0812">Transmembrane</keyword>
<dbReference type="SUPFAM" id="SSF75304">
    <property type="entry name" value="Amidase signature (AS) enzymes"/>
    <property type="match status" value="1"/>
</dbReference>
<dbReference type="AlphaFoldDB" id="A0A0K9PYT9"/>
<dbReference type="FunFam" id="3.90.1300.10:FF:000004">
    <property type="entry name" value="Outer envelope protein 64, mitochondrial"/>
    <property type="match status" value="1"/>
</dbReference>
<dbReference type="PANTHER" id="PTHR46310">
    <property type="entry name" value="AMIDASE 1"/>
    <property type="match status" value="1"/>
</dbReference>
<feature type="repeat" description="TPR" evidence="1">
    <location>
        <begin position="598"/>
        <end position="631"/>
    </location>
</feature>
<keyword evidence="4" id="KW-0808">Transferase</keyword>
<evidence type="ECO:0000259" key="3">
    <source>
        <dbReference type="Pfam" id="PF01425"/>
    </source>
</evidence>
<dbReference type="Gene3D" id="3.90.1300.10">
    <property type="entry name" value="Amidase signature (AS) domain"/>
    <property type="match status" value="1"/>
</dbReference>
<dbReference type="SMART" id="SM00028">
    <property type="entry name" value="TPR"/>
    <property type="match status" value="3"/>
</dbReference>
<keyword evidence="2" id="KW-1133">Transmembrane helix</keyword>
<protein>
    <submittedName>
        <fullName evidence="4">Glutamyl-tRNA(Gln) amidotransferase subunit A</fullName>
    </submittedName>
</protein>
<dbReference type="PANTHER" id="PTHR46310:SF5">
    <property type="entry name" value="OUTER ENVELOPE PROTEIN 64, CHLOROPLASTIC"/>
    <property type="match status" value="1"/>
</dbReference>
<accession>A0A0K9PYT9</accession>
<dbReference type="InterPro" id="IPR019734">
    <property type="entry name" value="TPR_rpt"/>
</dbReference>
<dbReference type="PROSITE" id="PS50005">
    <property type="entry name" value="TPR"/>
    <property type="match status" value="2"/>
</dbReference>
<evidence type="ECO:0000256" key="2">
    <source>
        <dbReference type="SAM" id="Phobius"/>
    </source>
</evidence>
<dbReference type="InterPro" id="IPR011990">
    <property type="entry name" value="TPR-like_helical_dom_sf"/>
</dbReference>
<name>A0A0K9PYT9_ZOSMR</name>
<dbReference type="InterPro" id="IPR036928">
    <property type="entry name" value="AS_sf"/>
</dbReference>
<dbReference type="GO" id="GO:0016740">
    <property type="term" value="F:transferase activity"/>
    <property type="evidence" value="ECO:0007669"/>
    <property type="project" value="UniProtKB-KW"/>
</dbReference>
<dbReference type="Proteomes" id="UP000036987">
    <property type="component" value="Unassembled WGS sequence"/>
</dbReference>
<sequence length="646" mass="70650">MPNKKRDEFTKITKSPLRIKYTGTEQRAGLLPSTFSPPLLPLSLSRPRSRNYSRLSMASVSTNLWVVLGLGLAGVILVAQKFRKVVKVDFGAFIGRLELLPPPQPTPPKAPHLLTDLAFTVSDVFDVVGLVTGFGNPDWARTHDAAIATATSVSAAVDGGATCVGKTVVDDMCFGISGENKHFGSPTNPAVQDRIAGGCSSGSAVSVASGLVDFALGIDTVGGVRVSASFCGVLGFRPSQGTISNVGVVPVSQSLDTVGWFAKDPNTLHRVGHILLQLPYIEVRQPRHIIIADDCFEYLKTTNQITQIVSKSAEKIFGRQFLNHIKIGDYLAPKIPSLKQFRNGQKSAEVKFSLLESLAIAMQFLYKYEFVTNHGEWIDTVKPSLDPIISAQLNGFSLEASSKHIQHCQNLKKEIRSALNALLKDDSVLVIPTVPGPPPKHGAKEIFSEDHQRRAHSLLAIASMSGCCQVTVPIGYHEKCPRSVSFIARNGADRFLLEVTKKFYESLQEQVQIIANKNPSSGTISKEESAETAKQKGNTAYKEKKWQKAISLYSEAIKLVENNATYYNNRAAAYLELGNYVQVESDCTTAISFDKKNIKAYLRRGTARETLGYWQDALDDFRHALVLEPTNKIASMAISRLSKLLT</sequence>
<dbReference type="EMBL" id="LFYR01000391">
    <property type="protein sequence ID" value="KMZ74218.1"/>
    <property type="molecule type" value="Genomic_DNA"/>
</dbReference>
<dbReference type="STRING" id="29655.A0A0K9PYT9"/>
<keyword evidence="2" id="KW-0472">Membrane</keyword>
<feature type="transmembrane region" description="Helical" evidence="2">
    <location>
        <begin position="55"/>
        <end position="79"/>
    </location>
</feature>
<comment type="caution">
    <text evidence="4">The sequence shown here is derived from an EMBL/GenBank/DDBJ whole genome shotgun (WGS) entry which is preliminary data.</text>
</comment>
<gene>
    <name evidence="4" type="ORF">ZOSMA_133G00670</name>
</gene>
<dbReference type="OMA" id="QSANLWV"/>
<dbReference type="Pfam" id="PF13414">
    <property type="entry name" value="TPR_11"/>
    <property type="match status" value="1"/>
</dbReference>
<reference evidence="5" key="1">
    <citation type="journal article" date="2016" name="Nature">
        <title>The genome of the seagrass Zostera marina reveals angiosperm adaptation to the sea.</title>
        <authorList>
            <person name="Olsen J.L."/>
            <person name="Rouze P."/>
            <person name="Verhelst B."/>
            <person name="Lin Y.-C."/>
            <person name="Bayer T."/>
            <person name="Collen J."/>
            <person name="Dattolo E."/>
            <person name="De Paoli E."/>
            <person name="Dittami S."/>
            <person name="Maumus F."/>
            <person name="Michel G."/>
            <person name="Kersting A."/>
            <person name="Lauritano C."/>
            <person name="Lohaus R."/>
            <person name="Toepel M."/>
            <person name="Tonon T."/>
            <person name="Vanneste K."/>
            <person name="Amirebrahimi M."/>
            <person name="Brakel J."/>
            <person name="Bostroem C."/>
            <person name="Chovatia M."/>
            <person name="Grimwood J."/>
            <person name="Jenkins J.W."/>
            <person name="Jueterbock A."/>
            <person name="Mraz A."/>
            <person name="Stam W.T."/>
            <person name="Tice H."/>
            <person name="Bornberg-Bauer E."/>
            <person name="Green P.J."/>
            <person name="Pearson G.A."/>
            <person name="Procaccini G."/>
            <person name="Duarte C.M."/>
            <person name="Schmutz J."/>
            <person name="Reusch T.B.H."/>
            <person name="Van de Peer Y."/>
        </authorList>
    </citation>
    <scope>NUCLEOTIDE SEQUENCE [LARGE SCALE GENOMIC DNA]</scope>
    <source>
        <strain evidence="5">cv. Finnish</strain>
    </source>
</reference>
<dbReference type="SUPFAM" id="SSF48452">
    <property type="entry name" value="TPR-like"/>
    <property type="match status" value="1"/>
</dbReference>
<organism evidence="4 5">
    <name type="scientific">Zostera marina</name>
    <name type="common">Eelgrass</name>
    <dbReference type="NCBI Taxonomy" id="29655"/>
    <lineage>
        <taxon>Eukaryota</taxon>
        <taxon>Viridiplantae</taxon>
        <taxon>Streptophyta</taxon>
        <taxon>Embryophyta</taxon>
        <taxon>Tracheophyta</taxon>
        <taxon>Spermatophyta</taxon>
        <taxon>Magnoliopsida</taxon>
        <taxon>Liliopsida</taxon>
        <taxon>Zosteraceae</taxon>
        <taxon>Zostera</taxon>
    </lineage>
</organism>
<dbReference type="InterPro" id="IPR023631">
    <property type="entry name" value="Amidase_dom"/>
</dbReference>
<evidence type="ECO:0000313" key="5">
    <source>
        <dbReference type="Proteomes" id="UP000036987"/>
    </source>
</evidence>
<dbReference type="Pfam" id="PF01425">
    <property type="entry name" value="Amidase"/>
    <property type="match status" value="1"/>
</dbReference>
<dbReference type="OrthoDB" id="245563at2759"/>
<feature type="repeat" description="TPR" evidence="1">
    <location>
        <begin position="530"/>
        <end position="563"/>
    </location>
</feature>
<proteinExistence type="predicted"/>
<evidence type="ECO:0000313" key="4">
    <source>
        <dbReference type="EMBL" id="KMZ74218.1"/>
    </source>
</evidence>
<dbReference type="Gene3D" id="1.25.40.10">
    <property type="entry name" value="Tetratricopeptide repeat domain"/>
    <property type="match status" value="1"/>
</dbReference>
<feature type="domain" description="Amidase" evidence="3">
    <location>
        <begin position="114"/>
        <end position="264"/>
    </location>
</feature>
<evidence type="ECO:0000256" key="1">
    <source>
        <dbReference type="PROSITE-ProRule" id="PRU00339"/>
    </source>
</evidence>
<keyword evidence="5" id="KW-1185">Reference proteome</keyword>
<keyword evidence="1" id="KW-0802">TPR repeat</keyword>